<evidence type="ECO:0000313" key="2">
    <source>
        <dbReference type="Proteomes" id="UP000189464"/>
    </source>
</evidence>
<name>A0A1S6IU42_9FIRM</name>
<dbReference type="InterPro" id="IPR010368">
    <property type="entry name" value="Com_YlbF"/>
</dbReference>
<gene>
    <name evidence="1" type="ORF">B0537_03625</name>
</gene>
<evidence type="ECO:0008006" key="3">
    <source>
        <dbReference type="Google" id="ProtNLM"/>
    </source>
</evidence>
<dbReference type="InterPro" id="IPR023378">
    <property type="entry name" value="YheA/YmcA-like_dom_sf"/>
</dbReference>
<dbReference type="SUPFAM" id="SSF158622">
    <property type="entry name" value="YheA/YmcA-like"/>
    <property type="match status" value="1"/>
</dbReference>
<dbReference type="Gene3D" id="1.20.1500.10">
    <property type="entry name" value="YheA/YmcA-like"/>
    <property type="match status" value="1"/>
</dbReference>
<dbReference type="KEGG" id="dfg:B0537_03625"/>
<sequence length="128" mass="14424">MAKIDEALDLCVQLGKILSETEEYQNMRKAETALLHDQEARRLVEGLQQLQMDVQKKKLAGIPLSDVDKKNMEEAEARAIENPIVKASFEAHEKFQGVMTLISAKIRSGIRASEETLPIDDDDLEETE</sequence>
<dbReference type="OrthoDB" id="2083096at2"/>
<accession>A0A1S6IU42</accession>
<dbReference type="Pfam" id="PF06133">
    <property type="entry name" value="Com_YlbF"/>
    <property type="match status" value="1"/>
</dbReference>
<dbReference type="EMBL" id="CP019698">
    <property type="protein sequence ID" value="AQS58254.1"/>
    <property type="molecule type" value="Genomic_DNA"/>
</dbReference>
<dbReference type="AlphaFoldDB" id="A0A1S6IU42"/>
<protein>
    <recommendedName>
        <fullName evidence="3">Cell fate regulator YlbF, YheA/YmcA/DUF963 family (Controls sporulation, competence, biofilm development)</fullName>
    </recommendedName>
</protein>
<proteinExistence type="predicted"/>
<organism evidence="1 2">
    <name type="scientific">Desulforamulus ferrireducens</name>
    <dbReference type="NCBI Taxonomy" id="1833852"/>
    <lineage>
        <taxon>Bacteria</taxon>
        <taxon>Bacillati</taxon>
        <taxon>Bacillota</taxon>
        <taxon>Clostridia</taxon>
        <taxon>Eubacteriales</taxon>
        <taxon>Peptococcaceae</taxon>
        <taxon>Desulforamulus</taxon>
    </lineage>
</organism>
<evidence type="ECO:0000313" key="1">
    <source>
        <dbReference type="EMBL" id="AQS58254.1"/>
    </source>
</evidence>
<dbReference type="Proteomes" id="UP000189464">
    <property type="component" value="Chromosome"/>
</dbReference>
<reference evidence="1 2" key="1">
    <citation type="journal article" date="2016" name="Int. J. Syst. Evol. Microbiol.">
        <title>Desulfotomaculum ferrireducens sp. nov., a moderately thermophilic sulfate-reducing and dissimilatory Fe(III)-reducing bacterium isolated from compost.</title>
        <authorList>
            <person name="Yang G."/>
            <person name="Guo J."/>
            <person name="Zhuang L."/>
            <person name="Yuan Y."/>
            <person name="Zhou S."/>
        </authorList>
    </citation>
    <scope>NUCLEOTIDE SEQUENCE [LARGE SCALE GENOMIC DNA]</scope>
    <source>
        <strain evidence="1 2">GSS09</strain>
    </source>
</reference>
<keyword evidence="2" id="KW-1185">Reference proteome</keyword>